<feature type="transmembrane region" description="Helical" evidence="1">
    <location>
        <begin position="73"/>
        <end position="96"/>
    </location>
</feature>
<dbReference type="EMBL" id="OV696695">
    <property type="protein sequence ID" value="CAH1239146.1"/>
    <property type="molecule type" value="Genomic_DNA"/>
</dbReference>
<evidence type="ECO:0000256" key="1">
    <source>
        <dbReference type="SAM" id="Phobius"/>
    </source>
</evidence>
<accession>A0A8J9W7B1</accession>
<protein>
    <submittedName>
        <fullName evidence="2">Hypp5727 protein</fullName>
    </submittedName>
</protein>
<dbReference type="AlphaFoldDB" id="A0A8J9W7B1"/>
<dbReference type="Proteomes" id="UP000838412">
    <property type="component" value="Chromosome 10"/>
</dbReference>
<proteinExistence type="predicted"/>
<organism evidence="2 3">
    <name type="scientific">Branchiostoma lanceolatum</name>
    <name type="common">Common lancelet</name>
    <name type="synonym">Amphioxus lanceolatum</name>
    <dbReference type="NCBI Taxonomy" id="7740"/>
    <lineage>
        <taxon>Eukaryota</taxon>
        <taxon>Metazoa</taxon>
        <taxon>Chordata</taxon>
        <taxon>Cephalochordata</taxon>
        <taxon>Leptocardii</taxon>
        <taxon>Amphioxiformes</taxon>
        <taxon>Branchiostomatidae</taxon>
        <taxon>Branchiostoma</taxon>
    </lineage>
</organism>
<reference evidence="2" key="1">
    <citation type="submission" date="2022-01" db="EMBL/GenBank/DDBJ databases">
        <authorList>
            <person name="Braso-Vives M."/>
        </authorList>
    </citation>
    <scope>NUCLEOTIDE SEQUENCE</scope>
</reference>
<name>A0A8J9W7B1_BRALA</name>
<keyword evidence="1" id="KW-0472">Membrane</keyword>
<dbReference type="OrthoDB" id="10398266at2759"/>
<sequence>MAKTHAHLGRHDGNWSGLFNVSTTTPSPLWFLNGSFWNITNSTWENDYGGENTTGYPAGDVSGDEEDGVPPLALIKAVVLVVVLGIVLLSSCKLVLQFVTRITERRL</sequence>
<keyword evidence="1" id="KW-1133">Transmembrane helix</keyword>
<evidence type="ECO:0000313" key="3">
    <source>
        <dbReference type="Proteomes" id="UP000838412"/>
    </source>
</evidence>
<keyword evidence="3" id="KW-1185">Reference proteome</keyword>
<gene>
    <name evidence="2" type="primary">Hypp5727</name>
    <name evidence="2" type="ORF">BLAG_LOCUS3512</name>
</gene>
<keyword evidence="1" id="KW-0812">Transmembrane</keyword>
<evidence type="ECO:0000313" key="2">
    <source>
        <dbReference type="EMBL" id="CAH1239146.1"/>
    </source>
</evidence>